<dbReference type="GO" id="GO:0005737">
    <property type="term" value="C:cytoplasm"/>
    <property type="evidence" value="ECO:0007669"/>
    <property type="project" value="TreeGrafter"/>
</dbReference>
<accession>A0A4V2Y4S0</accession>
<proteinExistence type="predicted"/>
<dbReference type="InterPro" id="IPR000873">
    <property type="entry name" value="AMP-dep_synth/lig_dom"/>
</dbReference>
<dbReference type="InterPro" id="IPR020845">
    <property type="entry name" value="AMP-binding_CS"/>
</dbReference>
<reference evidence="3 4" key="1">
    <citation type="submission" date="2019-03" db="EMBL/GenBank/DDBJ databases">
        <title>Draft genome sequences of novel Actinobacteria.</title>
        <authorList>
            <person name="Sahin N."/>
            <person name="Ay H."/>
            <person name="Saygin H."/>
        </authorList>
    </citation>
    <scope>NUCLEOTIDE SEQUENCE [LARGE SCALE GENOMIC DNA]</scope>
    <source>
        <strain evidence="3 4">KC310</strain>
    </source>
</reference>
<dbReference type="PANTHER" id="PTHR45527:SF10">
    <property type="entry name" value="PYOCHELIN SYNTHASE PCHF"/>
    <property type="match status" value="1"/>
</dbReference>
<feature type="non-terminal residue" evidence="3">
    <location>
        <position position="1"/>
    </location>
</feature>
<evidence type="ECO:0000256" key="1">
    <source>
        <dbReference type="ARBA" id="ARBA00022598"/>
    </source>
</evidence>
<dbReference type="GO" id="GO:0031177">
    <property type="term" value="F:phosphopantetheine binding"/>
    <property type="evidence" value="ECO:0007669"/>
    <property type="project" value="TreeGrafter"/>
</dbReference>
<dbReference type="Pfam" id="PF00501">
    <property type="entry name" value="AMP-binding"/>
    <property type="match status" value="1"/>
</dbReference>
<evidence type="ECO:0000313" key="3">
    <source>
        <dbReference type="EMBL" id="TDC81465.1"/>
    </source>
</evidence>
<dbReference type="GO" id="GO:0000036">
    <property type="term" value="F:acyl carrier activity"/>
    <property type="evidence" value="ECO:0007669"/>
    <property type="project" value="TreeGrafter"/>
</dbReference>
<dbReference type="AlphaFoldDB" id="A0A4V2Y4S0"/>
<evidence type="ECO:0000313" key="4">
    <source>
        <dbReference type="Proteomes" id="UP000295258"/>
    </source>
</evidence>
<dbReference type="GO" id="GO:0044550">
    <property type="term" value="P:secondary metabolite biosynthetic process"/>
    <property type="evidence" value="ECO:0007669"/>
    <property type="project" value="TreeGrafter"/>
</dbReference>
<dbReference type="GO" id="GO:0016874">
    <property type="term" value="F:ligase activity"/>
    <property type="evidence" value="ECO:0007669"/>
    <property type="project" value="UniProtKB-KW"/>
</dbReference>
<dbReference type="InterPro" id="IPR042099">
    <property type="entry name" value="ANL_N_sf"/>
</dbReference>
<dbReference type="Gene3D" id="3.40.50.12780">
    <property type="entry name" value="N-terminal domain of ligase-like"/>
    <property type="match status" value="1"/>
</dbReference>
<keyword evidence="1" id="KW-0436">Ligase</keyword>
<feature type="non-terminal residue" evidence="3">
    <location>
        <position position="255"/>
    </location>
</feature>
<feature type="domain" description="AMP-dependent synthetase/ligase" evidence="2">
    <location>
        <begin position="49"/>
        <end position="255"/>
    </location>
</feature>
<keyword evidence="4" id="KW-1185">Reference proteome</keyword>
<dbReference type="SUPFAM" id="SSF56801">
    <property type="entry name" value="Acetyl-CoA synthetase-like"/>
    <property type="match status" value="1"/>
</dbReference>
<dbReference type="PROSITE" id="PS00455">
    <property type="entry name" value="AMP_BINDING"/>
    <property type="match status" value="1"/>
</dbReference>
<dbReference type="EMBL" id="SMKO01000437">
    <property type="protein sequence ID" value="TDC81465.1"/>
    <property type="molecule type" value="Genomic_DNA"/>
</dbReference>
<comment type="caution">
    <text evidence="3">The sequence shown here is derived from an EMBL/GenBank/DDBJ whole genome shotgun (WGS) entry which is preliminary data.</text>
</comment>
<evidence type="ECO:0000259" key="2">
    <source>
        <dbReference type="Pfam" id="PF00501"/>
    </source>
</evidence>
<gene>
    <name evidence="3" type="ORF">E1292_50575</name>
</gene>
<name>A0A4V2Y4S0_9ACTN</name>
<sequence>VLGVLAAGGVYVPVGVDQPVARRERILARAGVCHVLTGVSRGERLSGPVVVSPDVSAYVIFTSGSTGEPKGVEVSHRAALNTVVEVNERFGVGAGDRVLAVSALDFDLSVYDIFGLLSVGGALVLPEEGERRDAQAWARLCETHGVTLWNTVPTLLDMLLTTVEQAPSRLRLALVSGDWVGLDLQARLAAQSGGRCRLVALGGATEAAIWSNALVVDRVAAHWTSVPYGFPLRNQRYRVVDGRGRDCPDWVAGEL</sequence>
<organism evidence="3 4">
    <name type="scientific">Nonomuraea deserti</name>
    <dbReference type="NCBI Taxonomy" id="1848322"/>
    <lineage>
        <taxon>Bacteria</taxon>
        <taxon>Bacillati</taxon>
        <taxon>Actinomycetota</taxon>
        <taxon>Actinomycetes</taxon>
        <taxon>Streptosporangiales</taxon>
        <taxon>Streptosporangiaceae</taxon>
        <taxon>Nonomuraea</taxon>
    </lineage>
</organism>
<dbReference type="PANTHER" id="PTHR45527">
    <property type="entry name" value="NONRIBOSOMAL PEPTIDE SYNTHETASE"/>
    <property type="match status" value="1"/>
</dbReference>
<dbReference type="Proteomes" id="UP000295258">
    <property type="component" value="Unassembled WGS sequence"/>
</dbReference>
<protein>
    <submittedName>
        <fullName evidence="3">Non-ribosomal peptide synthetase</fullName>
    </submittedName>
</protein>
<dbReference type="GO" id="GO:0043041">
    <property type="term" value="P:amino acid activation for nonribosomal peptide biosynthetic process"/>
    <property type="evidence" value="ECO:0007669"/>
    <property type="project" value="TreeGrafter"/>
</dbReference>